<dbReference type="Proteomes" id="UP000244178">
    <property type="component" value="Unassembled WGS sequence"/>
</dbReference>
<protein>
    <submittedName>
        <fullName evidence="1">Uncharacterized protein</fullName>
    </submittedName>
</protein>
<dbReference type="AlphaFoldDB" id="A0A2T6GCI3"/>
<comment type="caution">
    <text evidence="1">The sequence shown here is derived from an EMBL/GenBank/DDBJ whole genome shotgun (WGS) entry which is preliminary data.</text>
</comment>
<name>A0A2T6GCI3_9PSED</name>
<organism evidence="1 2">
    <name type="scientific">Pseudomonas protegens</name>
    <dbReference type="NCBI Taxonomy" id="380021"/>
    <lineage>
        <taxon>Bacteria</taxon>
        <taxon>Pseudomonadati</taxon>
        <taxon>Pseudomonadota</taxon>
        <taxon>Gammaproteobacteria</taxon>
        <taxon>Pseudomonadales</taxon>
        <taxon>Pseudomonadaceae</taxon>
        <taxon>Pseudomonas</taxon>
    </lineage>
</organism>
<accession>A0A2T6GCI3</accession>
<proteinExistence type="predicted"/>
<sequence>MSILNGPRLNFWGGISTDVSVPNNSPTLPDGIESSLDLFDLTTSTVAEQARTYSDDKLFELINAPDPRIDSDSRYTAGGWNHYGEHVVTLHNALISSQGTPGHIALEGDLVGQPVYLLGSVTPGTGQGPYSGPMMVDLDPTATTTTQIFVGGLQIGGSDSPQLLIRWNAVCSSFDVNTRVLEPGKMDSPGSFHGSGTFQLTFPLSSIVSYNKDSAGLKALIEAPNATGIVLRFVMFEMCPTLTTEQLNADYAANQFSPNPSIGRVIGTLATAYADEPQICPPGRQIINADEDLNITSVAYAEVANGLLSIDMVNLIPKQRFRAVRDDITSPIGPNADYGTVTIAAGTSALASFEPSAPILQDYYRYGGIIDVPLDTAQTQLVQSTPLCISAPGSARNPALSAPECPYRVYSDQRNTYLDPDSPGVQVTLQVRYLGAPVQQDTLIRIQASATSVYQALRYWDFLELPSAITVTAGQPSASFSVVPVAGSRTQAGFTTLTYSIGGNPLTQSFSNFRKYAWSDFGIPAGSIVTWEQAYQNVLRFHYLAFPAMSRYIQLNQPDAVMGYKQAILARISPEYQNTTLYMSVVRSMSPSQRALLTAYLNGTPWQP</sequence>
<evidence type="ECO:0000313" key="2">
    <source>
        <dbReference type="Proteomes" id="UP000244178"/>
    </source>
</evidence>
<evidence type="ECO:0000313" key="1">
    <source>
        <dbReference type="EMBL" id="PUA41832.1"/>
    </source>
</evidence>
<dbReference type="EMBL" id="PYJM01000008">
    <property type="protein sequence ID" value="PUA41832.1"/>
    <property type="molecule type" value="Genomic_DNA"/>
</dbReference>
<dbReference type="RefSeq" id="WP_060841331.1">
    <property type="nucleotide sequence ID" value="NZ_PIZE01000009.1"/>
</dbReference>
<reference evidence="1 2" key="1">
    <citation type="submission" date="2018-03" db="EMBL/GenBank/DDBJ databases">
        <title>Draft genome sequence of the plant growth promoting rhizobacterium Pseudomonas protegens strain BNJ-SS-45 isolated from wheat (Triticum aestivum) rhizosphere.</title>
        <authorList>
            <person name="Bajpai A."/>
            <person name="Shende K."/>
            <person name="Meena N."/>
            <person name="Upadhyayula S.R."/>
            <person name="Suravajhala P."/>
            <person name="Medicherla K.M."/>
            <person name="Johri B.N."/>
        </authorList>
    </citation>
    <scope>NUCLEOTIDE SEQUENCE [LARGE SCALE GENOMIC DNA]</scope>
    <source>
        <strain evidence="1 2">BNJ-SS-45</strain>
    </source>
</reference>
<gene>
    <name evidence="1" type="ORF">C5U62_28710</name>
</gene>